<keyword evidence="2" id="KW-0812">Transmembrane</keyword>
<evidence type="ECO:0000256" key="1">
    <source>
        <dbReference type="SAM" id="MobiDB-lite"/>
    </source>
</evidence>
<evidence type="ECO:0000313" key="4">
    <source>
        <dbReference type="Proteomes" id="UP000324585"/>
    </source>
</evidence>
<dbReference type="InterPro" id="IPR045325">
    <property type="entry name" value="TMEM70/TMEM186/TMEM223"/>
</dbReference>
<accession>A0A5J4YQ77</accession>
<feature type="transmembrane region" description="Helical" evidence="2">
    <location>
        <begin position="44"/>
        <end position="62"/>
    </location>
</feature>
<feature type="region of interest" description="Disordered" evidence="1">
    <location>
        <begin position="220"/>
        <end position="250"/>
    </location>
</feature>
<evidence type="ECO:0000313" key="3">
    <source>
        <dbReference type="EMBL" id="KAA8493599.1"/>
    </source>
</evidence>
<dbReference type="PANTHER" id="PTHR14549:SF2">
    <property type="entry name" value="TRANSMEMBRANE PROTEIN 223"/>
    <property type="match status" value="1"/>
</dbReference>
<dbReference type="AlphaFoldDB" id="A0A5J4YQ77"/>
<dbReference type="Proteomes" id="UP000324585">
    <property type="component" value="Unassembled WGS sequence"/>
</dbReference>
<dbReference type="EMBL" id="VRMN01000006">
    <property type="protein sequence ID" value="KAA8493599.1"/>
    <property type="molecule type" value="Genomic_DNA"/>
</dbReference>
<reference evidence="4" key="1">
    <citation type="journal article" date="2019" name="Nat. Commun.">
        <title>Expansion of phycobilisome linker gene families in mesophilic red algae.</title>
        <authorList>
            <person name="Lee J."/>
            <person name="Kim D."/>
            <person name="Bhattacharya D."/>
            <person name="Yoon H.S."/>
        </authorList>
    </citation>
    <scope>NUCLEOTIDE SEQUENCE [LARGE SCALE GENOMIC DNA]</scope>
    <source>
        <strain evidence="4">CCMP 1328</strain>
    </source>
</reference>
<evidence type="ECO:0008006" key="5">
    <source>
        <dbReference type="Google" id="ProtNLM"/>
    </source>
</evidence>
<name>A0A5J4YQ77_PORPP</name>
<keyword evidence="2" id="KW-0472">Membrane</keyword>
<proteinExistence type="predicted"/>
<keyword evidence="2" id="KW-1133">Transmembrane helix</keyword>
<gene>
    <name evidence="3" type="ORF">FVE85_4736</name>
</gene>
<protein>
    <recommendedName>
        <fullName evidence="5">Transmembrane protein</fullName>
    </recommendedName>
</protein>
<sequence>MDGQASRSVHAGPPAAAAATTARTSSGFTTTVIYESDNRTRMILWSRGGVVLAGFFTLSSLFELTYEPLEPLEMNQALLEARKKADEKPWYRQPVVLTYLCTGFSYAFVALGWLYSKRYVESISLTQDAKLLVSNIRLQTYQFFSGAPRAPIDFPVRHLKAGRSLVRHKTITFRVEGHKGHYLIERDQLVHDPEMVFAVSQGGKHVDALTRTRYAQMTLAQRGARGKSRHSAPPASTIHGGHVAPTFSKT</sequence>
<dbReference type="InterPro" id="IPR026100">
    <property type="entry name" value="Tmem223"/>
</dbReference>
<dbReference type="PANTHER" id="PTHR14549">
    <property type="entry name" value="TRANSMEMBRANE PROTEIN 223"/>
    <property type="match status" value="1"/>
</dbReference>
<keyword evidence="4" id="KW-1185">Reference proteome</keyword>
<evidence type="ECO:0000256" key="2">
    <source>
        <dbReference type="SAM" id="Phobius"/>
    </source>
</evidence>
<dbReference type="Pfam" id="PF06979">
    <property type="entry name" value="TMEM70"/>
    <property type="match status" value="1"/>
</dbReference>
<comment type="caution">
    <text evidence="3">The sequence shown here is derived from an EMBL/GenBank/DDBJ whole genome shotgun (WGS) entry which is preliminary data.</text>
</comment>
<organism evidence="3 4">
    <name type="scientific">Porphyridium purpureum</name>
    <name type="common">Red alga</name>
    <name type="synonym">Porphyridium cruentum</name>
    <dbReference type="NCBI Taxonomy" id="35688"/>
    <lineage>
        <taxon>Eukaryota</taxon>
        <taxon>Rhodophyta</taxon>
        <taxon>Bangiophyceae</taxon>
        <taxon>Porphyridiales</taxon>
        <taxon>Porphyridiaceae</taxon>
        <taxon>Porphyridium</taxon>
    </lineage>
</organism>
<feature type="region of interest" description="Disordered" evidence="1">
    <location>
        <begin position="1"/>
        <end position="22"/>
    </location>
</feature>
<feature type="transmembrane region" description="Helical" evidence="2">
    <location>
        <begin position="96"/>
        <end position="115"/>
    </location>
</feature>
<feature type="compositionally biased region" description="Low complexity" evidence="1">
    <location>
        <begin position="11"/>
        <end position="22"/>
    </location>
</feature>